<dbReference type="Pfam" id="PF22499">
    <property type="entry name" value="DUF6990"/>
    <property type="match status" value="1"/>
</dbReference>
<sequence length="185" mass="20249">MKKKEFIAELKSLGWTQQRTDGETFYRYAKDDRLIDVNPTIRPMVGRTMVAPGVSVTTEAFIAATDAVSGKNEGGYPLVVPWPPQDGVYVTQLDAEVVAEISQQSIDWGMAQDLDAALASMCAYATDEPGSRPLLHLAALALAGETEKLESYRQSFEAGDRLGFVPYIDIGYIERALALAKERDG</sequence>
<dbReference type="Proteomes" id="UP001203945">
    <property type="component" value="Unassembled WGS sequence"/>
</dbReference>
<evidence type="ECO:0000313" key="1">
    <source>
        <dbReference type="EMBL" id="MCQ0970248.1"/>
    </source>
</evidence>
<accession>A0ABT1MSB6</accession>
<dbReference type="RefSeq" id="WP_255329230.1">
    <property type="nucleotide sequence ID" value="NZ_JAKZEU010000002.1"/>
</dbReference>
<proteinExistence type="predicted"/>
<comment type="caution">
    <text evidence="1">The sequence shown here is derived from an EMBL/GenBank/DDBJ whole genome shotgun (WGS) entry which is preliminary data.</text>
</comment>
<dbReference type="InterPro" id="IPR054259">
    <property type="entry name" value="DUF6990"/>
</dbReference>
<keyword evidence="2" id="KW-1185">Reference proteome</keyword>
<organism evidence="1 2">
    <name type="scientific">Paracoccus albicereus</name>
    <dbReference type="NCBI Taxonomy" id="2922394"/>
    <lineage>
        <taxon>Bacteria</taxon>
        <taxon>Pseudomonadati</taxon>
        <taxon>Pseudomonadota</taxon>
        <taxon>Alphaproteobacteria</taxon>
        <taxon>Rhodobacterales</taxon>
        <taxon>Paracoccaceae</taxon>
        <taxon>Paracoccus</taxon>
    </lineage>
</organism>
<reference evidence="1 2" key="1">
    <citation type="submission" date="2022-03" db="EMBL/GenBank/DDBJ databases">
        <authorList>
            <person name="He Y."/>
        </authorList>
    </citation>
    <scope>NUCLEOTIDE SEQUENCE [LARGE SCALE GENOMIC DNA]</scope>
    <source>
        <strain evidence="1 2">TK19116</strain>
    </source>
</reference>
<evidence type="ECO:0000313" key="2">
    <source>
        <dbReference type="Proteomes" id="UP001203945"/>
    </source>
</evidence>
<name>A0ABT1MSB6_9RHOB</name>
<dbReference type="EMBL" id="JAKZEU010000002">
    <property type="protein sequence ID" value="MCQ0970248.1"/>
    <property type="molecule type" value="Genomic_DNA"/>
</dbReference>
<gene>
    <name evidence="1" type="ORF">MLD63_07415</name>
</gene>
<protein>
    <submittedName>
        <fullName evidence="1">Uncharacterized protein</fullName>
    </submittedName>
</protein>